<keyword evidence="2" id="KW-1185">Reference proteome</keyword>
<dbReference type="OrthoDB" id="8947436at2759"/>
<organism evidence="2 3">
    <name type="scientific">Gymnodraco acuticeps</name>
    <name type="common">Antarctic dragonfish</name>
    <dbReference type="NCBI Taxonomy" id="8218"/>
    <lineage>
        <taxon>Eukaryota</taxon>
        <taxon>Metazoa</taxon>
        <taxon>Chordata</taxon>
        <taxon>Craniata</taxon>
        <taxon>Vertebrata</taxon>
        <taxon>Euteleostomi</taxon>
        <taxon>Actinopterygii</taxon>
        <taxon>Neopterygii</taxon>
        <taxon>Teleostei</taxon>
        <taxon>Neoteleostei</taxon>
        <taxon>Acanthomorphata</taxon>
        <taxon>Eupercaria</taxon>
        <taxon>Perciformes</taxon>
        <taxon>Notothenioidei</taxon>
        <taxon>Bathydraconidae</taxon>
        <taxon>Gymnodraco</taxon>
    </lineage>
</organism>
<dbReference type="Gene3D" id="2.30.30.850">
    <property type="match status" value="1"/>
</dbReference>
<gene>
    <name evidence="3" type="primary">LOC117546842</name>
</gene>
<evidence type="ECO:0000256" key="1">
    <source>
        <dbReference type="SAM" id="MobiDB-lite"/>
    </source>
</evidence>
<dbReference type="RefSeq" id="XP_034073096.1">
    <property type="nucleotide sequence ID" value="XM_034217205.1"/>
</dbReference>
<evidence type="ECO:0000313" key="2">
    <source>
        <dbReference type="Proteomes" id="UP000515161"/>
    </source>
</evidence>
<protein>
    <submittedName>
        <fullName evidence="3">Uncharacterized protein LOC117546842</fullName>
    </submittedName>
</protein>
<dbReference type="AlphaFoldDB" id="A0A6P8U8E0"/>
<sequence>MNQNIKQKLSKACEETGMKWLDALPLALMSIRSLINRGTGFSPFELIHGHQFPGPGALSVGKEVELMSSKPYFQQFEGWVSCFSTQVADAKGGPERHKANTAEFVWLKVIMPKWLNPRFSGPYRVTQRTSHAVRLEGKGDNWYHWSQCAAGKPPARTLDDIGTDVALTEEVDSEAAIRGQEEDTEDIPSADNSEAAISGPEEQDPEDIIQQMAQKLQSAGWGTSRGSRGVYFSLIRFISSTIEGKAAPPPQYQMPLLAYAEGEDEYDGSVDKDAVF</sequence>
<dbReference type="Proteomes" id="UP000515161">
    <property type="component" value="Unplaced"/>
</dbReference>
<reference evidence="3" key="1">
    <citation type="submission" date="2025-08" db="UniProtKB">
        <authorList>
            <consortium name="RefSeq"/>
        </authorList>
    </citation>
    <scope>IDENTIFICATION</scope>
</reference>
<dbReference type="Gene3D" id="3.30.420.10">
    <property type="entry name" value="Ribonuclease H-like superfamily/Ribonuclease H"/>
    <property type="match status" value="1"/>
</dbReference>
<accession>A0A6P8U8E0</accession>
<dbReference type="InterPro" id="IPR036397">
    <property type="entry name" value="RNaseH_sf"/>
</dbReference>
<dbReference type="InParanoid" id="A0A6P8U8E0"/>
<feature type="region of interest" description="Disordered" evidence="1">
    <location>
        <begin position="172"/>
        <end position="204"/>
    </location>
</feature>
<name>A0A6P8U8E0_GYMAC</name>
<evidence type="ECO:0000313" key="3">
    <source>
        <dbReference type="RefSeq" id="XP_034073096.1"/>
    </source>
</evidence>
<dbReference type="GO" id="GO:0003676">
    <property type="term" value="F:nucleic acid binding"/>
    <property type="evidence" value="ECO:0007669"/>
    <property type="project" value="InterPro"/>
</dbReference>
<proteinExistence type="predicted"/>
<dbReference type="KEGG" id="gacu:117546842"/>
<dbReference type="GeneID" id="117546842"/>